<evidence type="ECO:0000256" key="4">
    <source>
        <dbReference type="ARBA" id="ARBA00023163"/>
    </source>
</evidence>
<dbReference type="Gene3D" id="3.40.50.2300">
    <property type="match status" value="2"/>
</dbReference>
<evidence type="ECO:0000256" key="3">
    <source>
        <dbReference type="ARBA" id="ARBA00023125"/>
    </source>
</evidence>
<dbReference type="PROSITE" id="PS50932">
    <property type="entry name" value="HTH_LACI_2"/>
    <property type="match status" value="1"/>
</dbReference>
<dbReference type="SUPFAM" id="SSF53822">
    <property type="entry name" value="Periplasmic binding protein-like I"/>
    <property type="match status" value="1"/>
</dbReference>
<keyword evidence="4" id="KW-0804">Transcription</keyword>
<evidence type="ECO:0000256" key="2">
    <source>
        <dbReference type="ARBA" id="ARBA00023015"/>
    </source>
</evidence>
<dbReference type="EMBL" id="NIOJ01000063">
    <property type="protein sequence ID" value="PNT95589.1"/>
    <property type="molecule type" value="Genomic_DNA"/>
</dbReference>
<keyword evidence="3" id="KW-0238">DNA-binding</keyword>
<dbReference type="SMART" id="SM00354">
    <property type="entry name" value="HTH_LACI"/>
    <property type="match status" value="1"/>
</dbReference>
<comment type="caution">
    <text evidence="6">The sequence shown here is derived from an EMBL/GenBank/DDBJ whole genome shotgun (WGS) entry which is preliminary data.</text>
</comment>
<reference evidence="6 7" key="1">
    <citation type="submission" date="2017-06" db="EMBL/GenBank/DDBJ databases">
        <title>Investigating the central metabolism of Clostridium thermosuccinogenes.</title>
        <authorList>
            <person name="Koendjbiharie J.G."/>
            <person name="van Kranenburg R."/>
        </authorList>
    </citation>
    <scope>NUCLEOTIDE SEQUENCE [LARGE SCALE GENOMIC DNA]</scope>
    <source>
        <strain evidence="6 7">DSM 5806</strain>
    </source>
</reference>
<dbReference type="GO" id="GO:0000976">
    <property type="term" value="F:transcription cis-regulatory region binding"/>
    <property type="evidence" value="ECO:0007669"/>
    <property type="project" value="TreeGrafter"/>
</dbReference>
<evidence type="ECO:0000259" key="5">
    <source>
        <dbReference type="PROSITE" id="PS50932"/>
    </source>
</evidence>
<dbReference type="InterPro" id="IPR001761">
    <property type="entry name" value="Peripla_BP/Lac1_sug-bd_dom"/>
</dbReference>
<sequence length="329" mass="37572">MSVTIKDVARYCEVSTATVSRVINNDPRISEKTKEKVMKGIKELNYRINGVARSLKTNRTRTIGFICPEIPNDFFMSIAKGVEDELKKYGYSVIICNSNENTEEEKERIKLLCEKCVDGIIIIPATDEGRHFKYLKDANMPVVLVDRLVEDFQSDAVLVDNINGSYCAVEYLINKGYNRIGFIGGDVKLTSAKERFEGYTRALNDYCIPLEKDIIKFGDFHIKGGFDLMKEMMQQDNPPPLVFISNYFMHVGAVKYLIENKYKLDKEVLIASFDDMELSSIFGFSVLRVRQPMMEIGSKAAQLLLSRIDGDKTAYPRIVRLKTELITEW</sequence>
<dbReference type="PANTHER" id="PTHR30146:SF148">
    <property type="entry name" value="HTH-TYPE TRANSCRIPTIONAL REPRESSOR PURR-RELATED"/>
    <property type="match status" value="1"/>
</dbReference>
<dbReference type="KEGG" id="cthd:CDO33_09225"/>
<accession>A0A2K2F834</accession>
<dbReference type="Pfam" id="PF00356">
    <property type="entry name" value="LacI"/>
    <property type="match status" value="1"/>
</dbReference>
<dbReference type="OrthoDB" id="369222at2"/>
<dbReference type="AlphaFoldDB" id="A0A2K2F834"/>
<dbReference type="InterPro" id="IPR010982">
    <property type="entry name" value="Lambda_DNA-bd_dom_sf"/>
</dbReference>
<dbReference type="PANTHER" id="PTHR30146">
    <property type="entry name" value="LACI-RELATED TRANSCRIPTIONAL REPRESSOR"/>
    <property type="match status" value="1"/>
</dbReference>
<dbReference type="GO" id="GO:0003700">
    <property type="term" value="F:DNA-binding transcription factor activity"/>
    <property type="evidence" value="ECO:0007669"/>
    <property type="project" value="TreeGrafter"/>
</dbReference>
<dbReference type="Gene3D" id="1.10.260.40">
    <property type="entry name" value="lambda repressor-like DNA-binding domains"/>
    <property type="match status" value="1"/>
</dbReference>
<dbReference type="RefSeq" id="WP_103082900.1">
    <property type="nucleotide sequence ID" value="NZ_CP021850.1"/>
</dbReference>
<keyword evidence="2" id="KW-0805">Transcription regulation</keyword>
<dbReference type="CDD" id="cd06267">
    <property type="entry name" value="PBP1_LacI_sugar_binding-like"/>
    <property type="match status" value="1"/>
</dbReference>
<name>A0A2K2F834_9CLOT</name>
<dbReference type="Pfam" id="PF00532">
    <property type="entry name" value="Peripla_BP_1"/>
    <property type="match status" value="1"/>
</dbReference>
<feature type="domain" description="HTH lacI-type" evidence="5">
    <location>
        <begin position="3"/>
        <end position="57"/>
    </location>
</feature>
<dbReference type="PRINTS" id="PR00036">
    <property type="entry name" value="HTHLACI"/>
</dbReference>
<dbReference type="CDD" id="cd01392">
    <property type="entry name" value="HTH_LacI"/>
    <property type="match status" value="1"/>
</dbReference>
<keyword evidence="1" id="KW-0678">Repressor</keyword>
<keyword evidence="7" id="KW-1185">Reference proteome</keyword>
<protein>
    <recommendedName>
        <fullName evidence="5">HTH lacI-type domain-containing protein</fullName>
    </recommendedName>
</protein>
<dbReference type="Proteomes" id="UP000236151">
    <property type="component" value="Unassembled WGS sequence"/>
</dbReference>
<evidence type="ECO:0000313" key="6">
    <source>
        <dbReference type="EMBL" id="PNT95589.1"/>
    </source>
</evidence>
<dbReference type="SUPFAM" id="SSF47413">
    <property type="entry name" value="lambda repressor-like DNA-binding domains"/>
    <property type="match status" value="1"/>
</dbReference>
<gene>
    <name evidence="6" type="ORF">CDQ84_16810</name>
</gene>
<proteinExistence type="predicted"/>
<organism evidence="6 7">
    <name type="scientific">Clostridium thermosuccinogenes</name>
    <dbReference type="NCBI Taxonomy" id="84032"/>
    <lineage>
        <taxon>Bacteria</taxon>
        <taxon>Bacillati</taxon>
        <taxon>Bacillota</taxon>
        <taxon>Clostridia</taxon>
        <taxon>Eubacteriales</taxon>
        <taxon>Clostridiaceae</taxon>
        <taxon>Clostridium</taxon>
    </lineage>
</organism>
<dbReference type="InterPro" id="IPR000843">
    <property type="entry name" value="HTH_LacI"/>
</dbReference>
<evidence type="ECO:0000256" key="1">
    <source>
        <dbReference type="ARBA" id="ARBA00022491"/>
    </source>
</evidence>
<evidence type="ECO:0000313" key="7">
    <source>
        <dbReference type="Proteomes" id="UP000236151"/>
    </source>
</evidence>
<dbReference type="InterPro" id="IPR028082">
    <property type="entry name" value="Peripla_BP_I"/>
</dbReference>